<evidence type="ECO:0000256" key="1">
    <source>
        <dbReference type="SAM" id="Phobius"/>
    </source>
</evidence>
<organism evidence="2 3">
    <name type="scientific">Xenorhabdus anantnagensis</name>
    <dbReference type="NCBI Taxonomy" id="3025875"/>
    <lineage>
        <taxon>Bacteria</taxon>
        <taxon>Pseudomonadati</taxon>
        <taxon>Pseudomonadota</taxon>
        <taxon>Gammaproteobacteria</taxon>
        <taxon>Enterobacterales</taxon>
        <taxon>Morganellaceae</taxon>
        <taxon>Xenorhabdus</taxon>
    </lineage>
</organism>
<reference evidence="2 3" key="1">
    <citation type="submission" date="2023-02" db="EMBL/GenBank/DDBJ databases">
        <title>Entomopathogenic bacteria.</title>
        <authorList>
            <person name="Machado R.A."/>
        </authorList>
    </citation>
    <scope>NUCLEOTIDE SEQUENCE [LARGE SCALE GENOMIC DNA]</scope>
    <source>
        <strain evidence="2 3">XENO-2</strain>
    </source>
</reference>
<dbReference type="RefSeq" id="WP_273576628.1">
    <property type="nucleotide sequence ID" value="NZ_JAQRFN010000021.1"/>
</dbReference>
<dbReference type="Proteomes" id="UP001220225">
    <property type="component" value="Unassembled WGS sequence"/>
</dbReference>
<keyword evidence="1" id="KW-1133">Transmembrane helix</keyword>
<gene>
    <name evidence="2" type="ORF">PSI14_14670</name>
</gene>
<keyword evidence="1" id="KW-0812">Transmembrane</keyword>
<comment type="caution">
    <text evidence="2">The sequence shown here is derived from an EMBL/GenBank/DDBJ whole genome shotgun (WGS) entry which is preliminary data.</text>
</comment>
<evidence type="ECO:0000313" key="3">
    <source>
        <dbReference type="Proteomes" id="UP001220225"/>
    </source>
</evidence>
<accession>A0ABT5LWF6</accession>
<protein>
    <submittedName>
        <fullName evidence="2">Uncharacterized protein</fullName>
    </submittedName>
</protein>
<dbReference type="EMBL" id="JAQRFN010000021">
    <property type="protein sequence ID" value="MDC9598056.1"/>
    <property type="molecule type" value="Genomic_DNA"/>
</dbReference>
<keyword evidence="3" id="KW-1185">Reference proteome</keyword>
<proteinExistence type="predicted"/>
<feature type="transmembrane region" description="Helical" evidence="1">
    <location>
        <begin position="20"/>
        <end position="39"/>
    </location>
</feature>
<evidence type="ECO:0000313" key="2">
    <source>
        <dbReference type="EMBL" id="MDC9598056.1"/>
    </source>
</evidence>
<name>A0ABT5LWF6_9GAMM</name>
<sequence length="72" mass="8046">MMLHGNTITNADNPFFLKLTVNFTDNVLISLVLLVRLVLGRCLSRVVKLDLYQQRYGWNGALGGGNTTVWHG</sequence>
<keyword evidence="1" id="KW-0472">Membrane</keyword>